<dbReference type="PANTHER" id="PTHR38595">
    <property type="entry name" value="CYTOPLASMIC PROTEIN-RELATED"/>
    <property type="match status" value="1"/>
</dbReference>
<dbReference type="NCBIfam" id="TIGR03357">
    <property type="entry name" value="VI_zyme"/>
    <property type="match status" value="1"/>
</dbReference>
<dbReference type="Gene3D" id="3.10.450.40">
    <property type="match status" value="1"/>
</dbReference>
<dbReference type="SUPFAM" id="SSF160719">
    <property type="entry name" value="gpW/gp25-like"/>
    <property type="match status" value="1"/>
</dbReference>
<name>A0ABT0GV16_9HYPH</name>
<comment type="caution">
    <text evidence="2">The sequence shown here is derived from an EMBL/GenBank/DDBJ whole genome shotgun (WGS) entry which is preliminary data.</text>
</comment>
<dbReference type="InterPro" id="IPR007048">
    <property type="entry name" value="IraD/Gp25-like"/>
</dbReference>
<dbReference type="PANTHER" id="PTHR38595:SF2">
    <property type="entry name" value="TYPE VI SECRETION SYSTEM BASEPLATE SUBUNIT TSSE"/>
    <property type="match status" value="1"/>
</dbReference>
<evidence type="ECO:0000313" key="2">
    <source>
        <dbReference type="EMBL" id="MCK7613278.1"/>
    </source>
</evidence>
<evidence type="ECO:0000259" key="1">
    <source>
        <dbReference type="Pfam" id="PF04965"/>
    </source>
</evidence>
<proteinExistence type="predicted"/>
<accession>A0ABT0GV16</accession>
<dbReference type="RefSeq" id="WP_248154991.1">
    <property type="nucleotide sequence ID" value="NZ_JALNMJ010000009.1"/>
</dbReference>
<dbReference type="Proteomes" id="UP001431221">
    <property type="component" value="Unassembled WGS sequence"/>
</dbReference>
<keyword evidence="3" id="KW-1185">Reference proteome</keyword>
<dbReference type="InterPro" id="IPR017737">
    <property type="entry name" value="TssE1-like"/>
</dbReference>
<gene>
    <name evidence="2" type="primary">tssE</name>
    <name evidence="2" type="ORF">M0H32_13970</name>
</gene>
<dbReference type="InterPro" id="IPR053176">
    <property type="entry name" value="T6SS_TssE1-like"/>
</dbReference>
<dbReference type="EMBL" id="JALNMJ010000009">
    <property type="protein sequence ID" value="MCK7613278.1"/>
    <property type="molecule type" value="Genomic_DNA"/>
</dbReference>
<protein>
    <submittedName>
        <fullName evidence="2">Type VI secretion system baseplate subunit TssE</fullName>
    </submittedName>
</protein>
<evidence type="ECO:0000313" key="3">
    <source>
        <dbReference type="Proteomes" id="UP001431221"/>
    </source>
</evidence>
<feature type="domain" description="IraD/Gp25-like" evidence="1">
    <location>
        <begin position="29"/>
        <end position="113"/>
    </location>
</feature>
<organism evidence="2 3">
    <name type="scientific">Roseibium sediminicola</name>
    <dbReference type="NCBI Taxonomy" id="2933272"/>
    <lineage>
        <taxon>Bacteria</taxon>
        <taxon>Pseudomonadati</taxon>
        <taxon>Pseudomonadota</taxon>
        <taxon>Alphaproteobacteria</taxon>
        <taxon>Hyphomicrobiales</taxon>
        <taxon>Stappiaceae</taxon>
        <taxon>Roseibium</taxon>
    </lineage>
</organism>
<dbReference type="Pfam" id="PF04965">
    <property type="entry name" value="GPW_gp25"/>
    <property type="match status" value="1"/>
</dbReference>
<sequence length="137" mass="15594">MAVSLFQRLENDETGSHYRNADEFEAAVLESVLEDLRILLNSTAGCCETCPDYGLTDFNSISRSHKDTASEICRNIERQIRDYEPRLRNPIVRAVEDPERPLDFIFNVEAELDLGGSRKRVRFDSILDNSGQIRVSA</sequence>
<reference evidence="2" key="1">
    <citation type="submission" date="2022-04" db="EMBL/GenBank/DDBJ databases">
        <title>Roseibium sp. CAU 1639 isolated from mud.</title>
        <authorList>
            <person name="Kim W."/>
        </authorList>
    </citation>
    <scope>NUCLEOTIDE SEQUENCE</scope>
    <source>
        <strain evidence="2">CAU 1639</strain>
    </source>
</reference>